<sequence>MDISPNNESSSMKLDLVLLGLSLFPMISSFGCEDLYLNVFLGSIFSSELISDSGSGDALVSDLSVFAGSETSIGSEMLMGSEASSS</sequence>
<accession>A0A392SDS2</accession>
<comment type="caution">
    <text evidence="1">The sequence shown here is derived from an EMBL/GenBank/DDBJ whole genome shotgun (WGS) entry which is preliminary data.</text>
</comment>
<evidence type="ECO:0000313" key="1">
    <source>
        <dbReference type="EMBL" id="MCI46100.1"/>
    </source>
</evidence>
<feature type="non-terminal residue" evidence="1">
    <location>
        <position position="86"/>
    </location>
</feature>
<keyword evidence="2" id="KW-1185">Reference proteome</keyword>
<organism evidence="1 2">
    <name type="scientific">Trifolium medium</name>
    <dbReference type="NCBI Taxonomy" id="97028"/>
    <lineage>
        <taxon>Eukaryota</taxon>
        <taxon>Viridiplantae</taxon>
        <taxon>Streptophyta</taxon>
        <taxon>Embryophyta</taxon>
        <taxon>Tracheophyta</taxon>
        <taxon>Spermatophyta</taxon>
        <taxon>Magnoliopsida</taxon>
        <taxon>eudicotyledons</taxon>
        <taxon>Gunneridae</taxon>
        <taxon>Pentapetalae</taxon>
        <taxon>rosids</taxon>
        <taxon>fabids</taxon>
        <taxon>Fabales</taxon>
        <taxon>Fabaceae</taxon>
        <taxon>Papilionoideae</taxon>
        <taxon>50 kb inversion clade</taxon>
        <taxon>NPAAA clade</taxon>
        <taxon>Hologalegina</taxon>
        <taxon>IRL clade</taxon>
        <taxon>Trifolieae</taxon>
        <taxon>Trifolium</taxon>
    </lineage>
</organism>
<dbReference type="EMBL" id="LXQA010352755">
    <property type="protein sequence ID" value="MCI46100.1"/>
    <property type="molecule type" value="Genomic_DNA"/>
</dbReference>
<protein>
    <submittedName>
        <fullName evidence="1">Uncharacterized protein</fullName>
    </submittedName>
</protein>
<name>A0A392SDS2_9FABA</name>
<evidence type="ECO:0000313" key="2">
    <source>
        <dbReference type="Proteomes" id="UP000265520"/>
    </source>
</evidence>
<reference evidence="1 2" key="1">
    <citation type="journal article" date="2018" name="Front. Plant Sci.">
        <title>Red Clover (Trifolium pratense) and Zigzag Clover (T. medium) - A Picture of Genomic Similarities and Differences.</title>
        <authorList>
            <person name="Dluhosova J."/>
            <person name="Istvanek J."/>
            <person name="Nedelnik J."/>
            <person name="Repkova J."/>
        </authorList>
    </citation>
    <scope>NUCLEOTIDE SEQUENCE [LARGE SCALE GENOMIC DNA]</scope>
    <source>
        <strain evidence="2">cv. 10/8</strain>
        <tissue evidence="1">Leaf</tissue>
    </source>
</reference>
<dbReference type="AlphaFoldDB" id="A0A392SDS2"/>
<dbReference type="Proteomes" id="UP000265520">
    <property type="component" value="Unassembled WGS sequence"/>
</dbReference>
<proteinExistence type="predicted"/>